<name>A0A9P6CKV8_9AGAR</name>
<evidence type="ECO:0000313" key="1">
    <source>
        <dbReference type="EMBL" id="KAF9470421.1"/>
    </source>
</evidence>
<dbReference type="Proteomes" id="UP000807469">
    <property type="component" value="Unassembled WGS sequence"/>
</dbReference>
<keyword evidence="2" id="KW-1185">Reference proteome</keyword>
<reference evidence="1" key="1">
    <citation type="submission" date="2020-11" db="EMBL/GenBank/DDBJ databases">
        <authorList>
            <consortium name="DOE Joint Genome Institute"/>
            <person name="Ahrendt S."/>
            <person name="Riley R."/>
            <person name="Andreopoulos W."/>
            <person name="Labutti K."/>
            <person name="Pangilinan J."/>
            <person name="Ruiz-Duenas F.J."/>
            <person name="Barrasa J.M."/>
            <person name="Sanchez-Garcia M."/>
            <person name="Camarero S."/>
            <person name="Miyauchi S."/>
            <person name="Serrano A."/>
            <person name="Linde D."/>
            <person name="Babiker R."/>
            <person name="Drula E."/>
            <person name="Ayuso-Fernandez I."/>
            <person name="Pacheco R."/>
            <person name="Padilla G."/>
            <person name="Ferreira P."/>
            <person name="Barriuso J."/>
            <person name="Kellner H."/>
            <person name="Castanera R."/>
            <person name="Alfaro M."/>
            <person name="Ramirez L."/>
            <person name="Pisabarro A.G."/>
            <person name="Kuo A."/>
            <person name="Tritt A."/>
            <person name="Lipzen A."/>
            <person name="He G."/>
            <person name="Yan M."/>
            <person name="Ng V."/>
            <person name="Cullen D."/>
            <person name="Martin F."/>
            <person name="Rosso M.-N."/>
            <person name="Henrissat B."/>
            <person name="Hibbett D."/>
            <person name="Martinez A.T."/>
            <person name="Grigoriev I.V."/>
        </authorList>
    </citation>
    <scope>NUCLEOTIDE SEQUENCE</scope>
    <source>
        <strain evidence="1">CIRM-BRFM 674</strain>
    </source>
</reference>
<dbReference type="EMBL" id="MU156009">
    <property type="protein sequence ID" value="KAF9470421.1"/>
    <property type="molecule type" value="Genomic_DNA"/>
</dbReference>
<accession>A0A9P6CKV8</accession>
<dbReference type="OrthoDB" id="2979847at2759"/>
<evidence type="ECO:0000313" key="2">
    <source>
        <dbReference type="Proteomes" id="UP000807469"/>
    </source>
</evidence>
<proteinExistence type="predicted"/>
<dbReference type="AlphaFoldDB" id="A0A9P6CKV8"/>
<protein>
    <submittedName>
        <fullName evidence="1">Uncharacterized protein</fullName>
    </submittedName>
</protein>
<gene>
    <name evidence="1" type="ORF">BDN70DRAFT_984511</name>
</gene>
<comment type="caution">
    <text evidence="1">The sequence shown here is derived from an EMBL/GenBank/DDBJ whole genome shotgun (WGS) entry which is preliminary data.</text>
</comment>
<sequence>MEIHLATPPPSELIKIISWWLHLLFLEPFSVKNLSITLQKDTYSCSILTINALAHCICYEETPEGERESGKERQMVMEKADSEADNDERWTVRQTVRQMVTREAERQTEEPEVG</sequence>
<organism evidence="1 2">
    <name type="scientific">Pholiota conissans</name>
    <dbReference type="NCBI Taxonomy" id="109636"/>
    <lineage>
        <taxon>Eukaryota</taxon>
        <taxon>Fungi</taxon>
        <taxon>Dikarya</taxon>
        <taxon>Basidiomycota</taxon>
        <taxon>Agaricomycotina</taxon>
        <taxon>Agaricomycetes</taxon>
        <taxon>Agaricomycetidae</taxon>
        <taxon>Agaricales</taxon>
        <taxon>Agaricineae</taxon>
        <taxon>Strophariaceae</taxon>
        <taxon>Pholiota</taxon>
    </lineage>
</organism>